<name>A0A9P3FH03_9PEZI</name>
<feature type="compositionally biased region" description="Low complexity" evidence="2">
    <location>
        <begin position="573"/>
        <end position="584"/>
    </location>
</feature>
<dbReference type="PROSITE" id="PS50048">
    <property type="entry name" value="ZN2_CY6_FUNGAL_2"/>
    <property type="match status" value="1"/>
</dbReference>
<organism evidence="4 5">
    <name type="scientific">Cercospora kikuchii</name>
    <dbReference type="NCBI Taxonomy" id="84275"/>
    <lineage>
        <taxon>Eukaryota</taxon>
        <taxon>Fungi</taxon>
        <taxon>Dikarya</taxon>
        <taxon>Ascomycota</taxon>
        <taxon>Pezizomycotina</taxon>
        <taxon>Dothideomycetes</taxon>
        <taxon>Dothideomycetidae</taxon>
        <taxon>Mycosphaerellales</taxon>
        <taxon>Mycosphaerellaceae</taxon>
        <taxon>Cercospora</taxon>
    </lineage>
</organism>
<evidence type="ECO:0000256" key="2">
    <source>
        <dbReference type="SAM" id="MobiDB-lite"/>
    </source>
</evidence>
<sequence>MPLRSTGCLKCRQRKIRCSEERPGCRKCLIHGVACPGYKVARKGDIEFHDQTDQTVLRLQADNTFPDGPRRSSKASPTGTSPPEKLTFTWASFDAGTQPPNLRQTAPVTPNPLAYTNPALSLHSPAAIRVRLYETFLRYYVPRDVSSHGQGVWSSNKNLLTHLMFSQQECRPCLPHALDALALVQIGSIHHDRNLIQKAIEAYTKSLASLRVALSKPESVHDDTVMATTCMLSSCEFYTEFRVQGASWVSHQRGIQRIIDARGPASIMNSQLALHMFFQITSGSLAMSLLLRKQDPYTTEKWSAVEARATAHDDYSESNHLGLRLPALLERHDRLDLNHAGSSNDLDDLLFDCNEMQMQMRRNLMALHAREARDDKSWIALVEIEHFHPFSDLVTDRTMTRAFRFPGFEIAYIHSSHWLRMYMLRQTIRSLHDMRQRLIPGWRPDEKHAVTEKELLFYVLSFCRLVPFFVETGHGATGDMSCFFLLYIAERYFRNNKHWRWVRWIKHVSERIFTKGMSMPFGIAAPESPTQANDVRYSDEKTELAFNKIEFPNAPLLPDVGRNVTPQGTVWMPSRSAPTPTSPALDRVKQQISSPG</sequence>
<dbReference type="SMART" id="SM00066">
    <property type="entry name" value="GAL4"/>
    <property type="match status" value="1"/>
</dbReference>
<dbReference type="AlphaFoldDB" id="A0A9P3FH03"/>
<evidence type="ECO:0000256" key="1">
    <source>
        <dbReference type="ARBA" id="ARBA00023242"/>
    </source>
</evidence>
<evidence type="ECO:0000313" key="4">
    <source>
        <dbReference type="EMBL" id="GIZ47223.1"/>
    </source>
</evidence>
<dbReference type="OrthoDB" id="4491390at2759"/>
<dbReference type="RefSeq" id="XP_044661710.1">
    <property type="nucleotide sequence ID" value="XM_044805775.1"/>
</dbReference>
<keyword evidence="1" id="KW-0539">Nucleus</keyword>
<comment type="caution">
    <text evidence="4">The sequence shown here is derived from an EMBL/GenBank/DDBJ whole genome shotgun (WGS) entry which is preliminary data.</text>
</comment>
<dbReference type="SUPFAM" id="SSF57701">
    <property type="entry name" value="Zn2/Cys6 DNA-binding domain"/>
    <property type="match status" value="1"/>
</dbReference>
<dbReference type="GO" id="GO:0008270">
    <property type="term" value="F:zinc ion binding"/>
    <property type="evidence" value="ECO:0007669"/>
    <property type="project" value="InterPro"/>
</dbReference>
<feature type="region of interest" description="Disordered" evidence="2">
    <location>
        <begin position="59"/>
        <end position="84"/>
    </location>
</feature>
<evidence type="ECO:0000313" key="5">
    <source>
        <dbReference type="Proteomes" id="UP000825890"/>
    </source>
</evidence>
<reference evidence="4 5" key="1">
    <citation type="submission" date="2021-01" db="EMBL/GenBank/DDBJ databases">
        <title>Cercospora kikuchii MAFF 305040 whole genome shotgun sequence.</title>
        <authorList>
            <person name="Kashiwa T."/>
            <person name="Suzuki T."/>
        </authorList>
    </citation>
    <scope>NUCLEOTIDE SEQUENCE [LARGE SCALE GENOMIC DNA]</scope>
    <source>
        <strain evidence="4 5">MAFF 305040</strain>
    </source>
</reference>
<dbReference type="InterPro" id="IPR036864">
    <property type="entry name" value="Zn2-C6_fun-type_DNA-bd_sf"/>
</dbReference>
<feature type="domain" description="Zn(2)-C6 fungal-type" evidence="3">
    <location>
        <begin position="7"/>
        <end position="35"/>
    </location>
</feature>
<dbReference type="GeneID" id="68295896"/>
<dbReference type="PANTHER" id="PTHR38111">
    <property type="entry name" value="ZN(2)-C6 FUNGAL-TYPE DOMAIN-CONTAINING PROTEIN-RELATED"/>
    <property type="match status" value="1"/>
</dbReference>
<protein>
    <recommendedName>
        <fullName evidence="3">Zn(2)-C6 fungal-type domain-containing protein</fullName>
    </recommendedName>
</protein>
<dbReference type="Pfam" id="PF00172">
    <property type="entry name" value="Zn_clus"/>
    <property type="match status" value="1"/>
</dbReference>
<feature type="region of interest" description="Disordered" evidence="2">
    <location>
        <begin position="567"/>
        <end position="596"/>
    </location>
</feature>
<gene>
    <name evidence="4" type="ORF">CKM354_001032100</name>
</gene>
<proteinExistence type="predicted"/>
<dbReference type="EMBL" id="BOLY01000007">
    <property type="protein sequence ID" value="GIZ47223.1"/>
    <property type="molecule type" value="Genomic_DNA"/>
</dbReference>
<dbReference type="InterPro" id="IPR053178">
    <property type="entry name" value="Osmoadaptation_assoc"/>
</dbReference>
<accession>A0A9P3FH03</accession>
<dbReference type="GO" id="GO:0000981">
    <property type="term" value="F:DNA-binding transcription factor activity, RNA polymerase II-specific"/>
    <property type="evidence" value="ECO:0007669"/>
    <property type="project" value="InterPro"/>
</dbReference>
<dbReference type="Proteomes" id="UP000825890">
    <property type="component" value="Unassembled WGS sequence"/>
</dbReference>
<evidence type="ECO:0000259" key="3">
    <source>
        <dbReference type="PROSITE" id="PS50048"/>
    </source>
</evidence>
<dbReference type="PROSITE" id="PS00463">
    <property type="entry name" value="ZN2_CY6_FUNGAL_1"/>
    <property type="match status" value="1"/>
</dbReference>
<dbReference type="CDD" id="cd00067">
    <property type="entry name" value="GAL4"/>
    <property type="match status" value="1"/>
</dbReference>
<keyword evidence="5" id="KW-1185">Reference proteome</keyword>
<dbReference type="InterPro" id="IPR001138">
    <property type="entry name" value="Zn2Cys6_DnaBD"/>
</dbReference>
<dbReference type="Gene3D" id="4.10.240.10">
    <property type="entry name" value="Zn(2)-C6 fungal-type DNA-binding domain"/>
    <property type="match status" value="1"/>
</dbReference>